<protein>
    <submittedName>
        <fullName evidence="2">Uncharacterized protein</fullName>
    </submittedName>
</protein>
<name>A0A9P8VYY8_9HYPO</name>
<accession>A0A9P8VYY8</accession>
<evidence type="ECO:0000256" key="1">
    <source>
        <dbReference type="SAM" id="Phobius"/>
    </source>
</evidence>
<keyword evidence="3" id="KW-1185">Reference proteome</keyword>
<feature type="transmembrane region" description="Helical" evidence="1">
    <location>
        <begin position="26"/>
        <end position="47"/>
    </location>
</feature>
<proteinExistence type="predicted"/>
<keyword evidence="1" id="KW-0812">Transmembrane</keyword>
<evidence type="ECO:0000313" key="2">
    <source>
        <dbReference type="EMBL" id="KAH6885442.1"/>
    </source>
</evidence>
<dbReference type="OrthoDB" id="4764652at2759"/>
<sequence>MFKSSDYIEHSQSFDELRQHRRWLRIGYGILGLLLIWNLFLSAGLLFSPRGYMPVAEPGESHLASHNLSSDMAALSTNLEREDGTFSLETRGTGELQVREDQPVPGQFSRYTTLGLKTIAVTNIGFGMWGVFDDCRDFSDGQGVKSGVKCVYGAVSTAIGVAVGVHGFVLFAGAVRDTGLVIVNQVYKRDVEDHLSNSFKTKVRHIADWDGTMSDGTVKRDVGEPVPVFGITLNDRDMHFSLYQGADNSTRIRIGHGPGPDTESNRRLRNRNEKYNNQVFEKGGLDFVVESDGIGSNSNDLQFGPESQEDFDWIYKQVDCYLTLNSISNLIITTNPVDAMGQLNAIGGIYFQVLNNKDKITMAYGKIAPFSDTQKSMIDEMDVHEGAAPMDACLF</sequence>
<reference evidence="2 3" key="1">
    <citation type="journal article" date="2021" name="Nat. Commun.">
        <title>Genetic determinants of endophytism in the Arabidopsis root mycobiome.</title>
        <authorList>
            <person name="Mesny F."/>
            <person name="Miyauchi S."/>
            <person name="Thiergart T."/>
            <person name="Pickel B."/>
            <person name="Atanasova L."/>
            <person name="Karlsson M."/>
            <person name="Huettel B."/>
            <person name="Barry K.W."/>
            <person name="Haridas S."/>
            <person name="Chen C."/>
            <person name="Bauer D."/>
            <person name="Andreopoulos W."/>
            <person name="Pangilinan J."/>
            <person name="LaButti K."/>
            <person name="Riley R."/>
            <person name="Lipzen A."/>
            <person name="Clum A."/>
            <person name="Drula E."/>
            <person name="Henrissat B."/>
            <person name="Kohler A."/>
            <person name="Grigoriev I.V."/>
            <person name="Martin F.M."/>
            <person name="Hacquard S."/>
        </authorList>
    </citation>
    <scope>NUCLEOTIDE SEQUENCE [LARGE SCALE GENOMIC DNA]</scope>
    <source>
        <strain evidence="2 3">MPI-CAGE-CH-0241</strain>
    </source>
</reference>
<keyword evidence="1" id="KW-0472">Membrane</keyword>
<evidence type="ECO:0000313" key="3">
    <source>
        <dbReference type="Proteomes" id="UP000777438"/>
    </source>
</evidence>
<dbReference type="Proteomes" id="UP000777438">
    <property type="component" value="Unassembled WGS sequence"/>
</dbReference>
<dbReference type="AlphaFoldDB" id="A0A9P8VYY8"/>
<keyword evidence="1" id="KW-1133">Transmembrane helix</keyword>
<organism evidence="2 3">
    <name type="scientific">Thelonectria olida</name>
    <dbReference type="NCBI Taxonomy" id="1576542"/>
    <lineage>
        <taxon>Eukaryota</taxon>
        <taxon>Fungi</taxon>
        <taxon>Dikarya</taxon>
        <taxon>Ascomycota</taxon>
        <taxon>Pezizomycotina</taxon>
        <taxon>Sordariomycetes</taxon>
        <taxon>Hypocreomycetidae</taxon>
        <taxon>Hypocreales</taxon>
        <taxon>Nectriaceae</taxon>
        <taxon>Thelonectria</taxon>
    </lineage>
</organism>
<comment type="caution">
    <text evidence="2">The sequence shown here is derived from an EMBL/GenBank/DDBJ whole genome shotgun (WGS) entry which is preliminary data.</text>
</comment>
<dbReference type="EMBL" id="JAGPYM010000018">
    <property type="protein sequence ID" value="KAH6885442.1"/>
    <property type="molecule type" value="Genomic_DNA"/>
</dbReference>
<gene>
    <name evidence="2" type="ORF">B0T10DRAFT_564214</name>
</gene>